<reference evidence="1 2" key="1">
    <citation type="journal article" date="2016" name="Nat. Commun.">
        <title>Thousands of microbial genomes shed light on interconnected biogeochemical processes in an aquifer system.</title>
        <authorList>
            <person name="Anantharaman K."/>
            <person name="Brown C.T."/>
            <person name="Hug L.A."/>
            <person name="Sharon I."/>
            <person name="Castelle C.J."/>
            <person name="Probst A.J."/>
            <person name="Thomas B.C."/>
            <person name="Singh A."/>
            <person name="Wilkins M.J."/>
            <person name="Karaoz U."/>
            <person name="Brodie E.L."/>
            <person name="Williams K.H."/>
            <person name="Hubbard S.S."/>
            <person name="Banfield J.F."/>
        </authorList>
    </citation>
    <scope>NUCLEOTIDE SEQUENCE [LARGE SCALE GENOMIC DNA]</scope>
</reference>
<comment type="caution">
    <text evidence="1">The sequence shown here is derived from an EMBL/GenBank/DDBJ whole genome shotgun (WGS) entry which is preliminary data.</text>
</comment>
<evidence type="ECO:0000313" key="1">
    <source>
        <dbReference type="EMBL" id="OGI95097.1"/>
    </source>
</evidence>
<evidence type="ECO:0000313" key="2">
    <source>
        <dbReference type="Proteomes" id="UP000178104"/>
    </source>
</evidence>
<proteinExistence type="predicted"/>
<gene>
    <name evidence="1" type="ORF">A2917_01745</name>
</gene>
<dbReference type="AlphaFoldDB" id="A0A1F6XLQ9"/>
<dbReference type="EMBL" id="MFVE01000007">
    <property type="protein sequence ID" value="OGI95097.1"/>
    <property type="molecule type" value="Genomic_DNA"/>
</dbReference>
<protein>
    <submittedName>
        <fullName evidence="1">Uncharacterized protein</fullName>
    </submittedName>
</protein>
<accession>A0A1F6XLQ9</accession>
<sequence length="221" mass="24989">MKGVDNTWSTERLKIAFDRFLSENGRLPTAPEVDRTDYLPSSRQIQRRFGGLKALRELLGYEVTDFGSGASRSGIATRGNLRAKAAERELEQELAQLFGEPFVHSEKYYGPGRNRADFIVYTMDGHFGIDVFTTETKHDLQKNVALKIDKYLDFPKSVRLFFVVVSQNLSEDEVQLACKGMVKIAKLPELEIVTPKGLFDEVRSLTPYIEPIGFVSIYDAV</sequence>
<name>A0A1F6XLQ9_9BACT</name>
<dbReference type="Proteomes" id="UP000178104">
    <property type="component" value="Unassembled WGS sequence"/>
</dbReference>
<organism evidence="1 2">
    <name type="scientific">Candidatus Nomurabacteria bacterium RIFCSPLOWO2_01_FULL_42_17</name>
    <dbReference type="NCBI Taxonomy" id="1801780"/>
    <lineage>
        <taxon>Bacteria</taxon>
        <taxon>Candidatus Nomuraibacteriota</taxon>
    </lineage>
</organism>